<keyword evidence="7 10" id="KW-1208">Phospholipid metabolism</keyword>
<dbReference type="PANTHER" id="PTHR30100">
    <property type="entry name" value="FATTY ACID/PHOSPHOLIPID SYNTHESIS PROTEIN PLSX"/>
    <property type="match status" value="1"/>
</dbReference>
<gene>
    <name evidence="10 11" type="primary">plsX</name>
    <name evidence="11" type="ORF">QC825_07065</name>
</gene>
<dbReference type="RefSeq" id="WP_251589695.1">
    <property type="nucleotide sequence ID" value="NZ_JAMLJI010000001.1"/>
</dbReference>
<dbReference type="Proteomes" id="UP001269375">
    <property type="component" value="Unassembled WGS sequence"/>
</dbReference>
<keyword evidence="2 10" id="KW-0963">Cytoplasm</keyword>
<keyword evidence="3 10" id="KW-0444">Lipid biosynthesis</keyword>
<proteinExistence type="inferred from homology"/>
<evidence type="ECO:0000256" key="4">
    <source>
        <dbReference type="ARBA" id="ARBA00022679"/>
    </source>
</evidence>
<dbReference type="InterPro" id="IPR012281">
    <property type="entry name" value="Phospholipid_synth_PlsX-like"/>
</dbReference>
<evidence type="ECO:0000256" key="5">
    <source>
        <dbReference type="ARBA" id="ARBA00023098"/>
    </source>
</evidence>
<dbReference type="Pfam" id="PF02504">
    <property type="entry name" value="FA_synthesis"/>
    <property type="match status" value="1"/>
</dbReference>
<evidence type="ECO:0000256" key="3">
    <source>
        <dbReference type="ARBA" id="ARBA00022516"/>
    </source>
</evidence>
<name>A0ABU1GUW2_9GAMM</name>
<dbReference type="PANTHER" id="PTHR30100:SF1">
    <property type="entry name" value="PHOSPHATE ACYLTRANSFERASE"/>
    <property type="match status" value="1"/>
</dbReference>
<keyword evidence="5 10" id="KW-0443">Lipid metabolism</keyword>
<evidence type="ECO:0000256" key="8">
    <source>
        <dbReference type="ARBA" id="ARBA00024069"/>
    </source>
</evidence>
<comment type="function">
    <text evidence="10">Catalyzes the reversible formation of acyl-phosphate (acyl-PO(4)) from acyl-[acyl-carrier-protein] (acyl-ACP). This enzyme utilizes acyl-ACP as fatty acyl donor, but not acyl-CoA.</text>
</comment>
<comment type="pathway">
    <text evidence="10">Lipid metabolism; phospholipid metabolism.</text>
</comment>
<dbReference type="EMBL" id="JARWAO010000003">
    <property type="protein sequence ID" value="MDR5895829.1"/>
    <property type="molecule type" value="Genomic_DNA"/>
</dbReference>
<evidence type="ECO:0000256" key="6">
    <source>
        <dbReference type="ARBA" id="ARBA00023209"/>
    </source>
</evidence>
<accession>A0ABU1GUW2</accession>
<keyword evidence="4 10" id="KW-0808">Transferase</keyword>
<keyword evidence="12" id="KW-1185">Reference proteome</keyword>
<evidence type="ECO:0000313" key="12">
    <source>
        <dbReference type="Proteomes" id="UP001269375"/>
    </source>
</evidence>
<evidence type="ECO:0000313" key="11">
    <source>
        <dbReference type="EMBL" id="MDR5895829.1"/>
    </source>
</evidence>
<sequence>MRIAVDAMGGDLGPRATVEGVAHALSLLPANSAVLHGPSHVLDAQLDALPKSLRFTRSRLQVSHADTVVHEADRPSQLLRMPEETSLHRCLMSLARDEVSAAISGGSTGALMVLARRYIGMSAGLERPAISCAVPTEGGGRCYLLDLGANVDSSPEMLVQFAHMGAAMASVVDGVARPRVALLNVGVEPSKGAHRVRQAHVRLSAVPYRSFEYTGFVEGGGMFAGDVDVVVCDGDVGNAVLKSSEGLARMLGKRLQHRFEDGIWTRIVSFMARPALTRFHHELDPVRYNGASFLGLAKTVVKSHGSADARGFSFAVQRAFSEAEERLPQRLASRLLDV</sequence>
<comment type="subunit">
    <text evidence="9 10">Homodimer. Probably interacts with PlsY.</text>
</comment>
<evidence type="ECO:0000256" key="7">
    <source>
        <dbReference type="ARBA" id="ARBA00023264"/>
    </source>
</evidence>
<comment type="similarity">
    <text evidence="10">Belongs to the PlsX family.</text>
</comment>
<dbReference type="PIRSF" id="PIRSF002465">
    <property type="entry name" value="Phsphlp_syn_PlsX"/>
    <property type="match status" value="1"/>
</dbReference>
<organism evidence="11 12">
    <name type="scientific">Larsenimonas suaedae</name>
    <dbReference type="NCBI Taxonomy" id="1851019"/>
    <lineage>
        <taxon>Bacteria</taxon>
        <taxon>Pseudomonadati</taxon>
        <taxon>Pseudomonadota</taxon>
        <taxon>Gammaproteobacteria</taxon>
        <taxon>Oceanospirillales</taxon>
        <taxon>Halomonadaceae</taxon>
        <taxon>Larsenimonas</taxon>
    </lineage>
</organism>
<evidence type="ECO:0000256" key="9">
    <source>
        <dbReference type="ARBA" id="ARBA00046608"/>
    </source>
</evidence>
<dbReference type="SUPFAM" id="SSF53659">
    <property type="entry name" value="Isocitrate/Isopropylmalate dehydrogenase-like"/>
    <property type="match status" value="1"/>
</dbReference>
<evidence type="ECO:0000256" key="10">
    <source>
        <dbReference type="HAMAP-Rule" id="MF_00019"/>
    </source>
</evidence>
<dbReference type="NCBIfam" id="TIGR00182">
    <property type="entry name" value="plsX"/>
    <property type="match status" value="1"/>
</dbReference>
<keyword evidence="6 10" id="KW-0594">Phospholipid biosynthesis</keyword>
<evidence type="ECO:0000256" key="2">
    <source>
        <dbReference type="ARBA" id="ARBA00022490"/>
    </source>
</evidence>
<protein>
    <recommendedName>
        <fullName evidence="8 10">Phosphate acyltransferase</fullName>
        <ecNumber evidence="8 10">2.3.1.274</ecNumber>
    </recommendedName>
    <alternativeName>
        <fullName evidence="10">Acyl-ACP phosphotransacylase</fullName>
    </alternativeName>
    <alternativeName>
        <fullName evidence="10">Acyl-[acyl-carrier-protein]--phosphate acyltransferase</fullName>
    </alternativeName>
    <alternativeName>
        <fullName evidence="10">Phosphate-acyl-ACP acyltransferase</fullName>
    </alternativeName>
</protein>
<comment type="subcellular location">
    <subcellularLocation>
        <location evidence="10">Cytoplasm</location>
    </subcellularLocation>
    <text evidence="10">Associated with the membrane possibly through PlsY.</text>
</comment>
<dbReference type="EC" id="2.3.1.274" evidence="8 10"/>
<dbReference type="Gene3D" id="3.40.718.10">
    <property type="entry name" value="Isopropylmalate Dehydrogenase"/>
    <property type="match status" value="1"/>
</dbReference>
<keyword evidence="11" id="KW-0012">Acyltransferase</keyword>
<dbReference type="InterPro" id="IPR003664">
    <property type="entry name" value="FA_synthesis"/>
</dbReference>
<dbReference type="HAMAP" id="MF_00019">
    <property type="entry name" value="PlsX"/>
    <property type="match status" value="1"/>
</dbReference>
<evidence type="ECO:0000256" key="1">
    <source>
        <dbReference type="ARBA" id="ARBA00001232"/>
    </source>
</evidence>
<reference evidence="11 12" key="1">
    <citation type="submission" date="2023-04" db="EMBL/GenBank/DDBJ databases">
        <title>A long-awaited taxogenomic arrangement of the family Halomonadaceae.</title>
        <authorList>
            <person name="De La Haba R."/>
            <person name="Chuvochina M."/>
            <person name="Wittouck S."/>
            <person name="Arahal D.R."/>
            <person name="Sanchez-Porro C."/>
            <person name="Hugenholtz P."/>
            <person name="Ventosa A."/>
        </authorList>
    </citation>
    <scope>NUCLEOTIDE SEQUENCE [LARGE SCALE GENOMIC DNA]</scope>
    <source>
        <strain evidence="11 12">DSM 22428</strain>
    </source>
</reference>
<comment type="catalytic activity">
    <reaction evidence="1 10">
        <text>a fatty acyl-[ACP] + phosphate = an acyl phosphate + holo-[ACP]</text>
        <dbReference type="Rhea" id="RHEA:42292"/>
        <dbReference type="Rhea" id="RHEA-COMP:9685"/>
        <dbReference type="Rhea" id="RHEA-COMP:14125"/>
        <dbReference type="ChEBI" id="CHEBI:43474"/>
        <dbReference type="ChEBI" id="CHEBI:59918"/>
        <dbReference type="ChEBI" id="CHEBI:64479"/>
        <dbReference type="ChEBI" id="CHEBI:138651"/>
        <dbReference type="EC" id="2.3.1.274"/>
    </reaction>
</comment>
<dbReference type="GO" id="GO:0043811">
    <property type="term" value="F:phosphate:acyl-[acyl carrier protein] acyltransferase activity"/>
    <property type="evidence" value="ECO:0007669"/>
    <property type="project" value="UniProtKB-EC"/>
</dbReference>
<comment type="caution">
    <text evidence="11">The sequence shown here is derived from an EMBL/GenBank/DDBJ whole genome shotgun (WGS) entry which is preliminary data.</text>
</comment>